<organism evidence="1 2">
    <name type="scientific">Pseudomonas fluorescens</name>
    <dbReference type="NCBI Taxonomy" id="294"/>
    <lineage>
        <taxon>Bacteria</taxon>
        <taxon>Pseudomonadati</taxon>
        <taxon>Pseudomonadota</taxon>
        <taxon>Gammaproteobacteria</taxon>
        <taxon>Pseudomonadales</taxon>
        <taxon>Pseudomonadaceae</taxon>
        <taxon>Pseudomonas</taxon>
    </lineage>
</organism>
<dbReference type="EMBL" id="CABVIH010000010">
    <property type="protein sequence ID" value="VVO93251.1"/>
    <property type="molecule type" value="Genomic_DNA"/>
</dbReference>
<name>A0A5E7JUK5_PSEFL</name>
<dbReference type="RefSeq" id="WP_150779915.1">
    <property type="nucleotide sequence ID" value="NZ_CABVIH010000010.1"/>
</dbReference>
<proteinExistence type="predicted"/>
<evidence type="ECO:0000313" key="2">
    <source>
        <dbReference type="Proteomes" id="UP000375525"/>
    </source>
</evidence>
<reference evidence="1 2" key="1">
    <citation type="submission" date="2019-09" db="EMBL/GenBank/DDBJ databases">
        <authorList>
            <person name="Chandra G."/>
            <person name="Truman W A."/>
        </authorList>
    </citation>
    <scope>NUCLEOTIDE SEQUENCE [LARGE SCALE GENOMIC DNA]</scope>
    <source>
        <strain evidence="1">PS880</strain>
    </source>
</reference>
<sequence length="92" mass="10493">MSAQQIEYFFEVYEESFTNAPVWSVEAVTPFPAVSIGDRFNHLGLDVASVKTASEEEEYRVVDIDHVFSDTGGKLAYKTRVKLMVTHRNQVY</sequence>
<protein>
    <submittedName>
        <fullName evidence="1">Uncharacterized protein</fullName>
    </submittedName>
</protein>
<dbReference type="OrthoDB" id="6904253at2"/>
<accession>A0A5E7JUK5</accession>
<evidence type="ECO:0000313" key="1">
    <source>
        <dbReference type="EMBL" id="VVO93251.1"/>
    </source>
</evidence>
<gene>
    <name evidence="1" type="ORF">PS880_02423</name>
</gene>
<dbReference type="Proteomes" id="UP000375525">
    <property type="component" value="Unassembled WGS sequence"/>
</dbReference>
<dbReference type="AlphaFoldDB" id="A0A5E7JUK5"/>